<dbReference type="STRING" id="98804.BTSPAZIEG_0149"/>
<comment type="pathway">
    <text evidence="2 8">Amino-acid biosynthesis; L-valine biosynthesis; L-valine from pyruvate: step 1/4.</text>
</comment>
<comment type="catalytic activity">
    <reaction evidence="7 8">
        <text>2 pyruvate + H(+) = (2S)-2-acetolactate + CO2</text>
        <dbReference type="Rhea" id="RHEA:25249"/>
        <dbReference type="ChEBI" id="CHEBI:15361"/>
        <dbReference type="ChEBI" id="CHEBI:15378"/>
        <dbReference type="ChEBI" id="CHEBI:16526"/>
        <dbReference type="ChEBI" id="CHEBI:58476"/>
        <dbReference type="EC" id="2.2.1.6"/>
    </reaction>
</comment>
<dbReference type="GO" id="GO:0009097">
    <property type="term" value="P:isoleucine biosynthetic process"/>
    <property type="evidence" value="ECO:0007669"/>
    <property type="project" value="UniProtKB-UniRule"/>
</dbReference>
<accession>A0A160SWW3</accession>
<comment type="function">
    <text evidence="8">Catalyzes the conversion of 2 pyruvate molecules into acetolactate in the first common step of the biosynthetic pathway of the branched-amino acids such as leucine, isoleucine, and valine.</text>
</comment>
<evidence type="ECO:0000256" key="3">
    <source>
        <dbReference type="ARBA" id="ARBA00006341"/>
    </source>
</evidence>
<comment type="pathway">
    <text evidence="1 8">Amino-acid biosynthesis; L-isoleucine biosynthesis; L-isoleucine from 2-oxobutanoate: step 1/4.</text>
</comment>
<gene>
    <name evidence="10" type="primary">ilvH</name>
    <name evidence="10" type="ORF">BTSPAZIEG_0149</name>
</gene>
<dbReference type="OrthoDB" id="9787365at2"/>
<dbReference type="InterPro" id="IPR039557">
    <property type="entry name" value="AHAS_ACT"/>
</dbReference>
<dbReference type="Gene3D" id="3.30.70.260">
    <property type="match status" value="1"/>
</dbReference>
<dbReference type="GO" id="GO:0005829">
    <property type="term" value="C:cytosol"/>
    <property type="evidence" value="ECO:0007669"/>
    <property type="project" value="TreeGrafter"/>
</dbReference>
<proteinExistence type="inferred from homology"/>
<evidence type="ECO:0000256" key="6">
    <source>
        <dbReference type="ARBA" id="ARBA00023304"/>
    </source>
</evidence>
<keyword evidence="8 10" id="KW-0808">Transferase</keyword>
<dbReference type="PANTHER" id="PTHR30239:SF0">
    <property type="entry name" value="ACETOLACTATE SYNTHASE SMALL SUBUNIT 1, CHLOROPLASTIC"/>
    <property type="match status" value="1"/>
</dbReference>
<evidence type="ECO:0000313" key="11">
    <source>
        <dbReference type="Proteomes" id="UP000243633"/>
    </source>
</evidence>
<organism evidence="10 11">
    <name type="scientific">Buchnera aphidicola subsp. Tuberolachnus salignus</name>
    <dbReference type="NCBI Taxonomy" id="98804"/>
    <lineage>
        <taxon>Bacteria</taxon>
        <taxon>Pseudomonadati</taxon>
        <taxon>Pseudomonadota</taxon>
        <taxon>Gammaproteobacteria</taxon>
        <taxon>Enterobacterales</taxon>
        <taxon>Erwiniaceae</taxon>
        <taxon>Buchnera</taxon>
    </lineage>
</organism>
<dbReference type="PANTHER" id="PTHR30239">
    <property type="entry name" value="ACETOLACTATE SYNTHASE SMALL SUBUNIT"/>
    <property type="match status" value="1"/>
</dbReference>
<keyword evidence="11" id="KW-1185">Reference proteome</keyword>
<evidence type="ECO:0000256" key="1">
    <source>
        <dbReference type="ARBA" id="ARBA00004974"/>
    </source>
</evidence>
<dbReference type="AlphaFoldDB" id="A0A160SWW3"/>
<evidence type="ECO:0000256" key="8">
    <source>
        <dbReference type="RuleBase" id="RU368092"/>
    </source>
</evidence>
<sequence length="160" mass="18695">MQYILLILLENEVGALSRVVGLFSQRNYNIDQLTVVPTQNKLISNINIHTSGDLNIIKQIIKQLEKLINVIQVKIIKESNYIQQKLYLIKIFIENNQKFLILKKILYEEKGEILYKKKLLYVIKIHGTPKTLNILLKKIKKKFKILKLESSGTINIIRSH</sequence>
<dbReference type="Proteomes" id="UP000243633">
    <property type="component" value="Chromosome 1"/>
</dbReference>
<protein>
    <recommendedName>
        <fullName evidence="8">Acetolactate synthase small subunit</fullName>
        <shortName evidence="8">AHAS</shortName>
        <shortName evidence="8">ALS</shortName>
        <ecNumber evidence="8">2.2.1.6</ecNumber>
    </recommendedName>
    <alternativeName>
        <fullName evidence="8">Acetohydroxy-acid synthase small subunit</fullName>
    </alternativeName>
</protein>
<dbReference type="GO" id="GO:1990610">
    <property type="term" value="F:acetolactate synthase regulator activity"/>
    <property type="evidence" value="ECO:0007669"/>
    <property type="project" value="UniProtKB-UniRule"/>
</dbReference>
<dbReference type="GO" id="GO:0003984">
    <property type="term" value="F:acetolactate synthase activity"/>
    <property type="evidence" value="ECO:0007669"/>
    <property type="project" value="UniProtKB-UniRule"/>
</dbReference>
<dbReference type="Gene3D" id="3.30.70.1150">
    <property type="entry name" value="ACT-like. Chain A, domain 2"/>
    <property type="match status" value="1"/>
</dbReference>
<dbReference type="SUPFAM" id="SSF55021">
    <property type="entry name" value="ACT-like"/>
    <property type="match status" value="1"/>
</dbReference>
<dbReference type="InterPro" id="IPR054480">
    <property type="entry name" value="AHAS_small-like_ACT"/>
</dbReference>
<dbReference type="PROSITE" id="PS51671">
    <property type="entry name" value="ACT"/>
    <property type="match status" value="1"/>
</dbReference>
<comment type="subunit">
    <text evidence="4 8">Dimer of large and small chains.</text>
</comment>
<evidence type="ECO:0000313" key="10">
    <source>
        <dbReference type="EMBL" id="CUR53128.1"/>
    </source>
</evidence>
<dbReference type="GO" id="GO:0009099">
    <property type="term" value="P:L-valine biosynthetic process"/>
    <property type="evidence" value="ECO:0007669"/>
    <property type="project" value="UniProtKB-UniRule"/>
</dbReference>
<dbReference type="EMBL" id="LN890285">
    <property type="protein sequence ID" value="CUR53128.1"/>
    <property type="molecule type" value="Genomic_DNA"/>
</dbReference>
<dbReference type="RefSeq" id="WP_075472502.1">
    <property type="nucleotide sequence ID" value="NZ_CP135003.1"/>
</dbReference>
<dbReference type="NCBIfam" id="TIGR00119">
    <property type="entry name" value="acolac_sm"/>
    <property type="match status" value="1"/>
</dbReference>
<evidence type="ECO:0000256" key="5">
    <source>
        <dbReference type="ARBA" id="ARBA00022605"/>
    </source>
</evidence>
<evidence type="ECO:0000256" key="2">
    <source>
        <dbReference type="ARBA" id="ARBA00005025"/>
    </source>
</evidence>
<comment type="similarity">
    <text evidence="3 8">Belongs to the acetolactate synthase small subunit family.</text>
</comment>
<dbReference type="InterPro" id="IPR027271">
    <property type="entry name" value="Acetolactate_synth/TF_NikR_C"/>
</dbReference>
<dbReference type="InterPro" id="IPR045865">
    <property type="entry name" value="ACT-like_dom_sf"/>
</dbReference>
<name>A0A160SWW3_BUCTT</name>
<dbReference type="UniPathway" id="UPA00047">
    <property type="reaction ID" value="UER00055"/>
</dbReference>
<reference evidence="11" key="1">
    <citation type="submission" date="2015-10" db="EMBL/GenBank/DDBJ databases">
        <authorList>
            <person name="Manzano-Marin A."/>
            <person name="Manzano-Marin A."/>
        </authorList>
    </citation>
    <scope>NUCLEOTIDE SEQUENCE [LARGE SCALE GENOMIC DNA]</scope>
    <source>
        <strain evidence="11">BTs</strain>
    </source>
</reference>
<dbReference type="UniPathway" id="UPA00049">
    <property type="reaction ID" value="UER00059"/>
</dbReference>
<dbReference type="CDD" id="cd04878">
    <property type="entry name" value="ACT_AHAS"/>
    <property type="match status" value="1"/>
</dbReference>
<keyword evidence="5 8" id="KW-0028">Amino-acid biosynthesis</keyword>
<keyword evidence="6 8" id="KW-0100">Branched-chain amino acid biosynthesis</keyword>
<evidence type="ECO:0000256" key="4">
    <source>
        <dbReference type="ARBA" id="ARBA00011744"/>
    </source>
</evidence>
<feature type="domain" description="ACT" evidence="9">
    <location>
        <begin position="4"/>
        <end position="78"/>
    </location>
</feature>
<dbReference type="InterPro" id="IPR002912">
    <property type="entry name" value="ACT_dom"/>
</dbReference>
<dbReference type="NCBIfam" id="NF008864">
    <property type="entry name" value="PRK11895.1"/>
    <property type="match status" value="1"/>
</dbReference>
<evidence type="ECO:0000259" key="9">
    <source>
        <dbReference type="PROSITE" id="PS51671"/>
    </source>
</evidence>
<dbReference type="PATRIC" id="fig|98804.3.peg.142"/>
<dbReference type="EC" id="2.2.1.6" evidence="8"/>
<evidence type="ECO:0000256" key="7">
    <source>
        <dbReference type="ARBA" id="ARBA00048670"/>
    </source>
</evidence>
<dbReference type="Pfam" id="PF22629">
    <property type="entry name" value="ACT_AHAS_ss"/>
    <property type="match status" value="1"/>
</dbReference>
<dbReference type="InterPro" id="IPR004789">
    <property type="entry name" value="Acetalactate_synth_ssu"/>
</dbReference>